<dbReference type="EMBL" id="RSKH01000003">
    <property type="protein sequence ID" value="MII78776.1"/>
    <property type="molecule type" value="Genomic_DNA"/>
</dbReference>
<dbReference type="InterPro" id="IPR015331">
    <property type="entry name" value="P22_tailspike_C"/>
</dbReference>
<accession>A0A6C8YAG5</accession>
<reference evidence="2" key="1">
    <citation type="submission" date="2018-08" db="EMBL/GenBank/DDBJ databases">
        <authorList>
            <consortium name="GenomeTrakr network: Whole genome sequencing for foodborne pathogen traceback"/>
        </authorList>
    </citation>
    <scope>NUCLEOTIDE SEQUENCE [LARGE SCALE GENOMIC DNA]</scope>
    <source>
        <strain evidence="2">FDA00003943</strain>
    </source>
</reference>
<dbReference type="InterPro" id="IPR011050">
    <property type="entry name" value="Pectin_lyase_fold/virulence"/>
</dbReference>
<dbReference type="Pfam" id="PF09251">
    <property type="entry name" value="PhageP22-tail"/>
    <property type="match status" value="1"/>
</dbReference>
<organism evidence="2">
    <name type="scientific">Salmonella enterica subsp. salamae</name>
    <dbReference type="NCBI Taxonomy" id="59202"/>
    <lineage>
        <taxon>Bacteria</taxon>
        <taxon>Pseudomonadati</taxon>
        <taxon>Pseudomonadota</taxon>
        <taxon>Gammaproteobacteria</taxon>
        <taxon>Enterobacterales</taxon>
        <taxon>Enterobacteriaceae</taxon>
        <taxon>Salmonella</taxon>
    </lineage>
</organism>
<dbReference type="SUPFAM" id="SSF51126">
    <property type="entry name" value="Pectin lyase-like"/>
    <property type="match status" value="1"/>
</dbReference>
<feature type="domain" description="P22 tailspike C-terminal" evidence="1">
    <location>
        <begin position="2"/>
        <end position="27"/>
    </location>
</feature>
<comment type="caution">
    <text evidence="2">The sequence shown here is derived from an EMBL/GenBank/DDBJ whole genome shotgun (WGS) entry which is preliminary data.</text>
</comment>
<evidence type="ECO:0000259" key="1">
    <source>
        <dbReference type="Pfam" id="PF09251"/>
    </source>
</evidence>
<sequence length="29" mass="2910">MSVGLGMGGRGSYVSNISMQYCAGAGGLW</sequence>
<name>A0A6C8YAG5_SALER</name>
<proteinExistence type="predicted"/>
<protein>
    <recommendedName>
        <fullName evidence="1">P22 tailspike C-terminal domain-containing protein</fullName>
    </recommendedName>
</protein>
<dbReference type="Proteomes" id="UP000885342">
    <property type="component" value="Unassembled WGS sequence"/>
</dbReference>
<dbReference type="AlphaFoldDB" id="A0A6C8YAG5"/>
<evidence type="ECO:0000313" key="2">
    <source>
        <dbReference type="EMBL" id="MII78776.1"/>
    </source>
</evidence>
<gene>
    <name evidence="2" type="ORF">AIF45_06655</name>
</gene>